<proteinExistence type="predicted"/>
<dbReference type="InterPro" id="IPR055944">
    <property type="entry name" value="DUF7522"/>
</dbReference>
<protein>
    <recommendedName>
        <fullName evidence="5">DUF1795 domain-containing protein</fullName>
    </recommendedName>
</protein>
<dbReference type="AlphaFoldDB" id="A0AAV3ST29"/>
<accession>A0AAV3ST29</accession>
<dbReference type="Pfam" id="PF24366">
    <property type="entry name" value="DUF7522"/>
    <property type="match status" value="1"/>
</dbReference>
<comment type="caution">
    <text evidence="1">The sequence shown here is derived from an EMBL/GenBank/DDBJ whole genome shotgun (WGS) entry which is preliminary data.</text>
</comment>
<gene>
    <name evidence="2" type="ORF">ABNG02_05985</name>
    <name evidence="1" type="ORF">GCM10008994_22020</name>
</gene>
<evidence type="ECO:0000313" key="3">
    <source>
        <dbReference type="Proteomes" id="UP001501425"/>
    </source>
</evidence>
<evidence type="ECO:0000313" key="1">
    <source>
        <dbReference type="EMBL" id="GAA0546741.1"/>
    </source>
</evidence>
<dbReference type="Proteomes" id="UP001501425">
    <property type="component" value="Unassembled WGS sequence"/>
</dbReference>
<dbReference type="EMBL" id="JBEDNW010000003">
    <property type="protein sequence ID" value="MEZ3166871.1"/>
    <property type="molecule type" value="Genomic_DNA"/>
</dbReference>
<keyword evidence="4" id="KW-1185">Reference proteome</keyword>
<dbReference type="RefSeq" id="WP_343779046.1">
    <property type="nucleotide sequence ID" value="NZ_BAAADQ010000013.1"/>
</dbReference>
<reference evidence="2 4" key="3">
    <citation type="submission" date="2024-06" db="EMBL/GenBank/DDBJ databases">
        <title>Halorubrum miltondacostae sp. nov., a potential PHA producer isolated from an inland solar saltern in Rio Maior, Portugal.</title>
        <authorList>
            <person name="Albuquerque L."/>
            <person name="Viver T."/>
            <person name="Barroso C."/>
            <person name="Claudino R."/>
            <person name="Galvan M."/>
            <person name="Simoes G."/>
            <person name="Lobo Da Cunha A."/>
            <person name="Egas C."/>
        </authorList>
    </citation>
    <scope>NUCLEOTIDE SEQUENCE [LARGE SCALE GENOMIC DNA]</scope>
    <source>
        <strain evidence="2 4">DSM 18646</strain>
    </source>
</reference>
<evidence type="ECO:0000313" key="4">
    <source>
        <dbReference type="Proteomes" id="UP001567571"/>
    </source>
</evidence>
<name>A0AAV3ST29_9EURY</name>
<dbReference type="Proteomes" id="UP001567571">
    <property type="component" value="Unassembled WGS sequence"/>
</dbReference>
<evidence type="ECO:0008006" key="5">
    <source>
        <dbReference type="Google" id="ProtNLM"/>
    </source>
</evidence>
<dbReference type="EMBL" id="BAAADQ010000013">
    <property type="protein sequence ID" value="GAA0546741.1"/>
    <property type="molecule type" value="Genomic_DNA"/>
</dbReference>
<organism evidence="1 3">
    <name type="scientific">Halorubrum ejinorense</name>
    <dbReference type="NCBI Taxonomy" id="425309"/>
    <lineage>
        <taxon>Archaea</taxon>
        <taxon>Methanobacteriati</taxon>
        <taxon>Methanobacteriota</taxon>
        <taxon>Stenosarchaea group</taxon>
        <taxon>Halobacteria</taxon>
        <taxon>Halobacteriales</taxon>
        <taxon>Haloferacaceae</taxon>
        <taxon>Halorubrum</taxon>
    </lineage>
</organism>
<evidence type="ECO:0000313" key="2">
    <source>
        <dbReference type="EMBL" id="MEZ3166871.1"/>
    </source>
</evidence>
<reference evidence="1" key="1">
    <citation type="journal article" date="2014" name="Int. J. Syst. Evol. Microbiol.">
        <title>Complete genome sequence of Corynebacterium casei LMG S-19264T (=DSM 44701T), isolated from a smear-ripened cheese.</title>
        <authorList>
            <consortium name="US DOE Joint Genome Institute (JGI-PGF)"/>
            <person name="Walter F."/>
            <person name="Albersmeier A."/>
            <person name="Kalinowski J."/>
            <person name="Ruckert C."/>
        </authorList>
    </citation>
    <scope>NUCLEOTIDE SEQUENCE</scope>
    <source>
        <strain evidence="1">JCM 14265</strain>
    </source>
</reference>
<reference evidence="1" key="2">
    <citation type="submission" date="2023-12" db="EMBL/GenBank/DDBJ databases">
        <authorList>
            <person name="Sun Q."/>
            <person name="Inoue M."/>
        </authorList>
    </citation>
    <scope>NUCLEOTIDE SEQUENCE</scope>
    <source>
        <strain evidence="1">JCM 14265</strain>
    </source>
</reference>
<sequence length="139" mass="15454">MTFETDISEERADGIVSAARTSLGDTLRAVVYFTPSSFDLLYRRQDLYDSIDTAREAKSQLVEFERTGFAERPIRTTIARMGGGPDIGPYEFTVRFHENGFVIRILQGDAGVLFTADSMDVNAFEDAASAISKLLAEER</sequence>